<comment type="cofactor">
    <cofactor evidence="1">
        <name>FMN</name>
        <dbReference type="ChEBI" id="CHEBI:58210"/>
    </cofactor>
</comment>
<evidence type="ECO:0000256" key="3">
    <source>
        <dbReference type="ARBA" id="ARBA00038054"/>
    </source>
</evidence>
<protein>
    <submittedName>
        <fullName evidence="5">NADH-FMN oxidoreductase RutF, flavin reductase (DIM6/NTAB) family</fullName>
    </submittedName>
</protein>
<evidence type="ECO:0000256" key="2">
    <source>
        <dbReference type="ARBA" id="ARBA00022630"/>
    </source>
</evidence>
<dbReference type="PANTHER" id="PTHR43567:SF1">
    <property type="entry name" value="FLAVOREDOXIN"/>
    <property type="match status" value="1"/>
</dbReference>
<dbReference type="RefSeq" id="WP_078683470.1">
    <property type="nucleotide sequence ID" value="NZ_FUYA01000001.1"/>
</dbReference>
<comment type="similarity">
    <text evidence="3">Belongs to the flavoredoxin family.</text>
</comment>
<reference evidence="5 6" key="1">
    <citation type="submission" date="2017-02" db="EMBL/GenBank/DDBJ databases">
        <authorList>
            <person name="Peterson S.W."/>
        </authorList>
    </citation>
    <scope>NUCLEOTIDE SEQUENCE [LARGE SCALE GENOMIC DNA]</scope>
    <source>
        <strain evidence="5 6">DSM 18034</strain>
    </source>
</reference>
<name>A0A1T4VET0_9BACT</name>
<gene>
    <name evidence="5" type="ORF">SAMN02745702_00140</name>
</gene>
<dbReference type="PANTHER" id="PTHR43567">
    <property type="entry name" value="FLAVOREDOXIN-RELATED-RELATED"/>
    <property type="match status" value="1"/>
</dbReference>
<sequence>MKEQIGALNALYPSLTTLVGAVVNGRENFIAVAHVGILKHSKNPYLTIALAKVHHTNKGIHDHQAFSVCVPSQKMVEITDYCGLVSGKNTDKSQLFDVFYGETSFAPMIKQCPVCMECTVHDVVDLKSHDIFIGEVKRTHVDPAVLDGKDIDITKVQPLLFDMASKKYFSLGEPVADCWSVGKALKKKD</sequence>
<proteinExistence type="inferred from homology"/>
<evidence type="ECO:0000256" key="1">
    <source>
        <dbReference type="ARBA" id="ARBA00001917"/>
    </source>
</evidence>
<dbReference type="EMBL" id="FUYA01000001">
    <property type="protein sequence ID" value="SKA63484.1"/>
    <property type="molecule type" value="Genomic_DNA"/>
</dbReference>
<dbReference type="OrthoDB" id="9794638at2"/>
<dbReference type="InterPro" id="IPR012349">
    <property type="entry name" value="Split_barrel_FMN-bd"/>
</dbReference>
<dbReference type="GO" id="GO:0016646">
    <property type="term" value="F:oxidoreductase activity, acting on the CH-NH group of donors, NAD or NADP as acceptor"/>
    <property type="evidence" value="ECO:0007669"/>
    <property type="project" value="UniProtKB-ARBA"/>
</dbReference>
<dbReference type="STRING" id="1121442.SAMN02745702_00140"/>
<organism evidence="5 6">
    <name type="scientific">Desulfobaculum bizertense DSM 18034</name>
    <dbReference type="NCBI Taxonomy" id="1121442"/>
    <lineage>
        <taxon>Bacteria</taxon>
        <taxon>Pseudomonadati</taxon>
        <taxon>Thermodesulfobacteriota</taxon>
        <taxon>Desulfovibrionia</taxon>
        <taxon>Desulfovibrionales</taxon>
        <taxon>Desulfovibrionaceae</taxon>
        <taxon>Desulfobaculum</taxon>
    </lineage>
</organism>
<keyword evidence="6" id="KW-1185">Reference proteome</keyword>
<feature type="domain" description="Flavin reductase like" evidence="4">
    <location>
        <begin position="11"/>
        <end position="152"/>
    </location>
</feature>
<dbReference type="Pfam" id="PF01613">
    <property type="entry name" value="Flavin_Reduct"/>
    <property type="match status" value="1"/>
</dbReference>
<dbReference type="SUPFAM" id="SSF50475">
    <property type="entry name" value="FMN-binding split barrel"/>
    <property type="match status" value="1"/>
</dbReference>
<dbReference type="InterPro" id="IPR002563">
    <property type="entry name" value="Flavin_Rdtase-like_dom"/>
</dbReference>
<evidence type="ECO:0000313" key="5">
    <source>
        <dbReference type="EMBL" id="SKA63484.1"/>
    </source>
</evidence>
<dbReference type="GO" id="GO:0010181">
    <property type="term" value="F:FMN binding"/>
    <property type="evidence" value="ECO:0007669"/>
    <property type="project" value="InterPro"/>
</dbReference>
<dbReference type="InterPro" id="IPR052174">
    <property type="entry name" value="Flavoredoxin"/>
</dbReference>
<dbReference type="Proteomes" id="UP000189733">
    <property type="component" value="Unassembled WGS sequence"/>
</dbReference>
<dbReference type="AlphaFoldDB" id="A0A1T4VET0"/>
<dbReference type="SMART" id="SM00903">
    <property type="entry name" value="Flavin_Reduct"/>
    <property type="match status" value="1"/>
</dbReference>
<evidence type="ECO:0000313" key="6">
    <source>
        <dbReference type="Proteomes" id="UP000189733"/>
    </source>
</evidence>
<keyword evidence="2" id="KW-0285">Flavoprotein</keyword>
<evidence type="ECO:0000259" key="4">
    <source>
        <dbReference type="SMART" id="SM00903"/>
    </source>
</evidence>
<accession>A0A1T4VET0</accession>
<dbReference type="Gene3D" id="2.30.110.10">
    <property type="entry name" value="Electron Transport, Fmn-binding Protein, Chain A"/>
    <property type="match status" value="1"/>
</dbReference>